<dbReference type="Proteomes" id="UP000515146">
    <property type="component" value="Unplaced"/>
</dbReference>
<dbReference type="NCBIfam" id="TIGR02174">
    <property type="entry name" value="CXXU_selWTH"/>
    <property type="match status" value="1"/>
</dbReference>
<dbReference type="InterPro" id="IPR036249">
    <property type="entry name" value="Thioredoxin-like_sf"/>
</dbReference>
<dbReference type="OMA" id="CGYQRAF"/>
<dbReference type="GeneID" id="113798006"/>
<gene>
    <name evidence="2" type="primary">LOC113798006</name>
</gene>
<dbReference type="Gene3D" id="3.40.30.10">
    <property type="entry name" value="Glutaredoxin"/>
    <property type="match status" value="2"/>
</dbReference>
<dbReference type="InterPro" id="IPR011893">
    <property type="entry name" value="Selenoprotein_Rdx-typ"/>
</dbReference>
<dbReference type="SUPFAM" id="SSF52833">
    <property type="entry name" value="Thioredoxin-like"/>
    <property type="match status" value="1"/>
</dbReference>
<dbReference type="CTD" id="33725"/>
<dbReference type="GO" id="GO:0005789">
    <property type="term" value="C:endoplasmic reticulum membrane"/>
    <property type="evidence" value="ECO:0007669"/>
    <property type="project" value="TreeGrafter"/>
</dbReference>
<dbReference type="FunCoup" id="A0A6P6YFK4">
    <property type="interactions" value="794"/>
</dbReference>
<keyword evidence="1" id="KW-1185">Reference proteome</keyword>
<dbReference type="InParanoid" id="A0A6P6YFK4"/>
<proteinExistence type="predicted"/>
<dbReference type="InterPro" id="IPR019389">
    <property type="entry name" value="Selenoprotein_T"/>
</dbReference>
<dbReference type="RefSeq" id="XP_027204283.1">
    <property type="nucleotide sequence ID" value="XM_027348482.1"/>
</dbReference>
<dbReference type="Pfam" id="PF10262">
    <property type="entry name" value="Rdx"/>
    <property type="match status" value="1"/>
</dbReference>
<name>A0A6P6YFK4_DERPT</name>
<dbReference type="GO" id="GO:0004791">
    <property type="term" value="F:thioredoxin-disulfide reductase (NADPH) activity"/>
    <property type="evidence" value="ECO:0007669"/>
    <property type="project" value="TreeGrafter"/>
</dbReference>
<dbReference type="PANTHER" id="PTHR13544:SF0">
    <property type="entry name" value="THIOREDOXIN REDUCTASE-LIKE SELENOPROTEIN T"/>
    <property type="match status" value="1"/>
</dbReference>
<evidence type="ECO:0000313" key="2">
    <source>
        <dbReference type="RefSeq" id="XP_027204283.1"/>
    </source>
</evidence>
<dbReference type="OrthoDB" id="60822at2759"/>
<protein>
    <submittedName>
        <fullName evidence="2">Thioredoxin reductase-like selenoprotein T</fullName>
    </submittedName>
</protein>
<dbReference type="PANTHER" id="PTHR13544">
    <property type="entry name" value="SELENOPROTEIN T"/>
    <property type="match status" value="1"/>
</dbReference>
<accession>A0A6P6YFK4</accession>
<organism evidence="1 2">
    <name type="scientific">Dermatophagoides pteronyssinus</name>
    <name type="common">European house dust mite</name>
    <dbReference type="NCBI Taxonomy" id="6956"/>
    <lineage>
        <taxon>Eukaryota</taxon>
        <taxon>Metazoa</taxon>
        <taxon>Ecdysozoa</taxon>
        <taxon>Arthropoda</taxon>
        <taxon>Chelicerata</taxon>
        <taxon>Arachnida</taxon>
        <taxon>Acari</taxon>
        <taxon>Acariformes</taxon>
        <taxon>Sarcoptiformes</taxon>
        <taxon>Astigmata</taxon>
        <taxon>Psoroptidia</taxon>
        <taxon>Analgoidea</taxon>
        <taxon>Pyroglyphidae</taxon>
        <taxon>Dermatophagoidinae</taxon>
        <taxon>Dermatophagoides</taxon>
    </lineage>
</organism>
<dbReference type="KEGG" id="dpte:113798006"/>
<dbReference type="AlphaFoldDB" id="A0A6P6YFK4"/>
<reference evidence="2" key="1">
    <citation type="submission" date="2025-08" db="UniProtKB">
        <authorList>
            <consortium name="RefSeq"/>
        </authorList>
    </citation>
    <scope>IDENTIFICATION</scope>
    <source>
        <strain evidence="2">Airmid</strain>
    </source>
</reference>
<dbReference type="GO" id="GO:0045454">
    <property type="term" value="P:cell redox homeostasis"/>
    <property type="evidence" value="ECO:0007669"/>
    <property type="project" value="TreeGrafter"/>
</dbReference>
<evidence type="ECO:0000313" key="1">
    <source>
        <dbReference type="Proteomes" id="UP000515146"/>
    </source>
</evidence>
<sequence>MDRNICFIIFAIFVAYTARDLFFKSYQPSSQADAIDSVKKEIPSMSFRQQMPTIKILYCYSCGYQRAFDEYRKMIMDQFPDLTVIGSNYNPSFLKSKLAQLISITKMIVIALLVANVNPFAYFGLQTPQFWEWMRQHKLYACMMTFFLSNTLESQLMSSGAFEIFYNDVPIWSKLTTGRIPSANELIDMIDNQHKFFQTETFSGGGSGDHLTSHTITGRTL</sequence>